<name>A0ACC6PKZ1_9ACTN</name>
<organism evidence="1 2">
    <name type="scientific">Streptomyces achmelvichensis</name>
    <dbReference type="NCBI Taxonomy" id="3134111"/>
    <lineage>
        <taxon>Bacteria</taxon>
        <taxon>Bacillati</taxon>
        <taxon>Actinomycetota</taxon>
        <taxon>Actinomycetes</taxon>
        <taxon>Kitasatosporales</taxon>
        <taxon>Streptomycetaceae</taxon>
        <taxon>Streptomyces</taxon>
    </lineage>
</organism>
<reference evidence="1" key="1">
    <citation type="submission" date="2024-03" db="EMBL/GenBank/DDBJ databases">
        <title>Novel Streptomyces species of biotechnological and ecological value are a feature of Machair soil.</title>
        <authorList>
            <person name="Prole J.R."/>
            <person name="Goodfellow M."/>
            <person name="Allenby N."/>
            <person name="Ward A.C."/>
        </authorList>
    </citation>
    <scope>NUCLEOTIDE SEQUENCE</scope>
    <source>
        <strain evidence="1">MS2.AVA.5</strain>
    </source>
</reference>
<protein>
    <submittedName>
        <fullName evidence="1">Uncharacterized protein</fullName>
    </submittedName>
</protein>
<evidence type="ECO:0000313" key="2">
    <source>
        <dbReference type="Proteomes" id="UP001377168"/>
    </source>
</evidence>
<keyword evidence="2" id="KW-1185">Reference proteome</keyword>
<evidence type="ECO:0000313" key="1">
    <source>
        <dbReference type="EMBL" id="MEJ8632038.1"/>
    </source>
</evidence>
<dbReference type="EMBL" id="JBBKAJ010000002">
    <property type="protein sequence ID" value="MEJ8632038.1"/>
    <property type="molecule type" value="Genomic_DNA"/>
</dbReference>
<accession>A0ACC6PKZ1</accession>
<comment type="caution">
    <text evidence="1">The sequence shown here is derived from an EMBL/GenBank/DDBJ whole genome shotgun (WGS) entry which is preliminary data.</text>
</comment>
<proteinExistence type="predicted"/>
<gene>
    <name evidence="1" type="ORF">WKI67_00805</name>
</gene>
<dbReference type="Proteomes" id="UP001377168">
    <property type="component" value="Unassembled WGS sequence"/>
</dbReference>
<sequence>MRRPVTSPDTGGASCHDWRLTAVGTTLDLPGTKAAGEAFGRPPRSGRDEQNAGGLWLRMVGLMECGTHAVVDVAIGALRTGEQALVLTIKTAAEYSPVNRAPHAVPAILDHSSIFTDA</sequence>